<dbReference type="Proteomes" id="UP000235786">
    <property type="component" value="Unassembled WGS sequence"/>
</dbReference>
<feature type="region of interest" description="Disordered" evidence="1">
    <location>
        <begin position="493"/>
        <end position="532"/>
    </location>
</feature>
<reference evidence="2 3" key="1">
    <citation type="submission" date="2016-04" db="EMBL/GenBank/DDBJ databases">
        <title>A degradative enzymes factory behind the ericoid mycorrhizal symbiosis.</title>
        <authorList>
            <consortium name="DOE Joint Genome Institute"/>
            <person name="Martino E."/>
            <person name="Morin E."/>
            <person name="Grelet G."/>
            <person name="Kuo A."/>
            <person name="Kohler A."/>
            <person name="Daghino S."/>
            <person name="Barry K."/>
            <person name="Choi C."/>
            <person name="Cichocki N."/>
            <person name="Clum A."/>
            <person name="Copeland A."/>
            <person name="Hainaut M."/>
            <person name="Haridas S."/>
            <person name="Labutti K."/>
            <person name="Lindquist E."/>
            <person name="Lipzen A."/>
            <person name="Khouja H.-R."/>
            <person name="Murat C."/>
            <person name="Ohm R."/>
            <person name="Olson A."/>
            <person name="Spatafora J."/>
            <person name="Veneault-Fourrey C."/>
            <person name="Henrissat B."/>
            <person name="Grigoriev I."/>
            <person name="Martin F."/>
            <person name="Perotto S."/>
        </authorList>
    </citation>
    <scope>NUCLEOTIDE SEQUENCE [LARGE SCALE GENOMIC DNA]</scope>
    <source>
        <strain evidence="2 3">F</strain>
    </source>
</reference>
<feature type="compositionally biased region" description="Basic and acidic residues" evidence="1">
    <location>
        <begin position="498"/>
        <end position="507"/>
    </location>
</feature>
<sequence>MSSEPSSSATAGQQEPHQANENRDPEDDDLTEVPLHIQSVREGLLGFEHFLGLQAAMLLAGESDQDDIPLSAYKPDANTDSQRARERELVENAQALVRSVENAAEGHEWKILIRNWLRERVDSAQDGDSMSQKSFACTAWRLWKVLKTSVEENFRISPDLYLGFPMHDFITPKVFARDPYFSNYNLENLEKLSKHGLQCVPLEDYSFEAPTPCFPWAVFYICGATTGGKSTSEDSFYKSIVGRAADAASTALSMFEGLARFAEEKHDGRHIPPVIAVTFAGAKTTVWLAYCEILDERLRDHKIIRIWEGNLTKIWDAIQFCRIIDNLLFWAQHCLKPMVTKYLDQWRVRSFPSTLNVQSQLKKDTKTAELIDRIQDRLSSFGISTNEDLPSLIQQAIIFQEVTRPNEGEAAEANIASTLEENSRYSENVLVPLSDRLGTLGIAVAAGLTDSHEGKDPGMPSAEDHIPQPDNNSDHEAELLSKAPTQVEQNLAGSDVDNNNRAEKDVQQHQSVAGDDEGTPADPCELRSPTSVPLILENETTINILSNKRKYEDPQNPNIQEDTGEDAGENTKDASLAATKDKPKSEAKLPIISATGTESQTRSSPAIINQGKSSDSIEIMPPTPEAAKIVWEPDPVRPRANYLQLALRNMASRIRNGHVISLERQRNRRIDDIPKEREKASRNRKLFSEEPVTRNKPSVAPNPFVSDFFRLSFTVRSWLGSQRKEHTAGPNSYRSHRHGPYPTLFIWTALEDDTYLRLQDYKQHLWKVIQQMNEQELEQKLKRLGVQPGFTQSYPPPILDIWLRWRDKHIYVRLPAYDSTRAST</sequence>
<feature type="region of interest" description="Disordered" evidence="1">
    <location>
        <begin position="546"/>
        <end position="585"/>
    </location>
</feature>
<dbReference type="EMBL" id="KZ613958">
    <property type="protein sequence ID" value="PMD32781.1"/>
    <property type="molecule type" value="Genomic_DNA"/>
</dbReference>
<evidence type="ECO:0000313" key="3">
    <source>
        <dbReference type="Proteomes" id="UP000235786"/>
    </source>
</evidence>
<keyword evidence="3" id="KW-1185">Reference proteome</keyword>
<proteinExistence type="predicted"/>
<feature type="region of interest" description="Disordered" evidence="1">
    <location>
        <begin position="449"/>
        <end position="475"/>
    </location>
</feature>
<evidence type="ECO:0000256" key="1">
    <source>
        <dbReference type="SAM" id="MobiDB-lite"/>
    </source>
</evidence>
<evidence type="ECO:0000313" key="2">
    <source>
        <dbReference type="EMBL" id="PMD32781.1"/>
    </source>
</evidence>
<gene>
    <name evidence="2" type="ORF">L207DRAFT_536071</name>
</gene>
<feature type="region of interest" description="Disordered" evidence="1">
    <location>
        <begin position="1"/>
        <end position="29"/>
    </location>
</feature>
<dbReference type="AlphaFoldDB" id="A0A2J6R2N6"/>
<name>A0A2J6R2N6_HYAVF</name>
<dbReference type="STRING" id="1149755.A0A2J6R2N6"/>
<feature type="compositionally biased region" description="Polar residues" evidence="1">
    <location>
        <begin position="1"/>
        <end position="17"/>
    </location>
</feature>
<protein>
    <submittedName>
        <fullName evidence="2">Uncharacterized protein</fullName>
    </submittedName>
</protein>
<organism evidence="2 3">
    <name type="scientific">Hyaloscypha variabilis (strain UAMH 11265 / GT02V1 / F)</name>
    <name type="common">Meliniomyces variabilis</name>
    <dbReference type="NCBI Taxonomy" id="1149755"/>
    <lineage>
        <taxon>Eukaryota</taxon>
        <taxon>Fungi</taxon>
        <taxon>Dikarya</taxon>
        <taxon>Ascomycota</taxon>
        <taxon>Pezizomycotina</taxon>
        <taxon>Leotiomycetes</taxon>
        <taxon>Helotiales</taxon>
        <taxon>Hyaloscyphaceae</taxon>
        <taxon>Hyaloscypha</taxon>
        <taxon>Hyaloscypha variabilis</taxon>
    </lineage>
</organism>
<accession>A0A2J6R2N6</accession>
<dbReference type="OrthoDB" id="5081713at2759"/>
<feature type="compositionally biased region" description="Basic and acidic residues" evidence="1">
    <location>
        <begin position="450"/>
        <end position="475"/>
    </location>
</feature>